<keyword evidence="2" id="KW-0472">Membrane</keyword>
<organism evidence="3">
    <name type="scientific">Schistocephalus solidus</name>
    <name type="common">Tapeworm</name>
    <dbReference type="NCBI Taxonomy" id="70667"/>
    <lineage>
        <taxon>Eukaryota</taxon>
        <taxon>Metazoa</taxon>
        <taxon>Spiralia</taxon>
        <taxon>Lophotrochozoa</taxon>
        <taxon>Platyhelminthes</taxon>
        <taxon>Cestoda</taxon>
        <taxon>Eucestoda</taxon>
        <taxon>Diphyllobothriidea</taxon>
        <taxon>Diphyllobothriidae</taxon>
        <taxon>Schistocephalus</taxon>
    </lineage>
</organism>
<accession>A0A0X3PSN9</accession>
<keyword evidence="2" id="KW-0812">Transmembrane</keyword>
<evidence type="ECO:0000313" key="3">
    <source>
        <dbReference type="EMBL" id="JAP54150.1"/>
    </source>
</evidence>
<feature type="region of interest" description="Disordered" evidence="1">
    <location>
        <begin position="142"/>
        <end position="161"/>
    </location>
</feature>
<evidence type="ECO:0000256" key="2">
    <source>
        <dbReference type="SAM" id="Phobius"/>
    </source>
</evidence>
<feature type="non-terminal residue" evidence="3">
    <location>
        <position position="1"/>
    </location>
</feature>
<dbReference type="EMBL" id="GEEE01009075">
    <property type="protein sequence ID" value="JAP54150.1"/>
    <property type="molecule type" value="Transcribed_RNA"/>
</dbReference>
<evidence type="ECO:0000256" key="1">
    <source>
        <dbReference type="SAM" id="MobiDB-lite"/>
    </source>
</evidence>
<name>A0A0X3PSN9_SCHSO</name>
<gene>
    <name evidence="3" type="ORF">TR82482</name>
</gene>
<dbReference type="AlphaFoldDB" id="A0A0X3PSN9"/>
<feature type="compositionally biased region" description="Low complexity" evidence="1">
    <location>
        <begin position="47"/>
        <end position="59"/>
    </location>
</feature>
<feature type="region of interest" description="Disordered" evidence="1">
    <location>
        <begin position="36"/>
        <end position="98"/>
    </location>
</feature>
<protein>
    <submittedName>
        <fullName evidence="3">Uncharacterized protein</fullName>
    </submittedName>
</protein>
<sequence length="185" mass="20098">DEDEQEPDDLDFNSPEWAHQKDLKDIFNVVCERKNDTYTPGYPNFKTSTTTSTSTSTTTKKPKNIDYDGYDDDDDEEMEDEEGDGESGGPDGYNPGDKLRRAIKGVGFTLIGILSGLVGFLTALNPPGHPILPPNATIPVQPIGPTSTKTESTSVTVETEGTTRVQLNEDEHTVTTEVGPTSTKT</sequence>
<keyword evidence="2" id="KW-1133">Transmembrane helix</keyword>
<proteinExistence type="predicted"/>
<reference evidence="3" key="1">
    <citation type="submission" date="2016-01" db="EMBL/GenBank/DDBJ databases">
        <title>Reference transcriptome for the parasite Schistocephalus solidus: insights into the molecular evolution of parasitism.</title>
        <authorList>
            <person name="Hebert F.O."/>
            <person name="Grambauer S."/>
            <person name="Barber I."/>
            <person name="Landry C.R."/>
            <person name="Aubin-Horth N."/>
        </authorList>
    </citation>
    <scope>NUCLEOTIDE SEQUENCE</scope>
</reference>
<feature type="compositionally biased region" description="Low complexity" evidence="1">
    <location>
        <begin position="146"/>
        <end position="161"/>
    </location>
</feature>
<feature type="transmembrane region" description="Helical" evidence="2">
    <location>
        <begin position="105"/>
        <end position="124"/>
    </location>
</feature>
<feature type="compositionally biased region" description="Acidic residues" evidence="1">
    <location>
        <begin position="68"/>
        <end position="85"/>
    </location>
</feature>
<feature type="non-terminal residue" evidence="3">
    <location>
        <position position="185"/>
    </location>
</feature>